<feature type="region of interest" description="Disordered" evidence="1">
    <location>
        <begin position="58"/>
        <end position="93"/>
    </location>
</feature>
<feature type="non-terminal residue" evidence="2">
    <location>
        <position position="398"/>
    </location>
</feature>
<feature type="compositionally biased region" description="Basic and acidic residues" evidence="1">
    <location>
        <begin position="382"/>
        <end position="391"/>
    </location>
</feature>
<protein>
    <submittedName>
        <fullName evidence="2">Uncharacterized protein</fullName>
    </submittedName>
</protein>
<accession>A0A6J4IA42</accession>
<sequence length="398" mass="43695">MTIQNLVVERFRSRQVSPIGYHPSQGFLKQRKAPVVGNTPGQGDSLFQEGCRLRQISADAGHVPKTKQRIGSPGRVPERSADAQSFLGKRSGPGEIVEEEREFAGRAHGVGAHGHVGMFIPRQCSLEPLAPFDQVATSEPEMAHGRGQAQRGLGTGLVERPVQRGPDVVEVDLQQIKPTPLVRSVKPRRRFFRPRDKPPGVSGASNRAFSGRHQRAESEIANALQHRVADAAIILLGSQQICLNQRGDALADIGRRRVTVPTPAALRLDDRRGGFRREAAGKDAERAEQCPPRRRLEVVAPVDGIVEALLPGREIPVSPCEKGEAIGQPGEQLSWRKRPRLGCGKLNRQRQTIQPATDASHGPGVLPRQRKRRVDSPGAPKEQLDRFKTLDDMWCAEP</sequence>
<proteinExistence type="predicted"/>
<dbReference type="AlphaFoldDB" id="A0A6J4IA42"/>
<dbReference type="EMBL" id="CADCTK010000370">
    <property type="protein sequence ID" value="CAA9244534.1"/>
    <property type="molecule type" value="Genomic_DNA"/>
</dbReference>
<name>A0A6J4IA42_9CHLR</name>
<feature type="region of interest" description="Disordered" evidence="1">
    <location>
        <begin position="346"/>
        <end position="398"/>
    </location>
</feature>
<evidence type="ECO:0000313" key="2">
    <source>
        <dbReference type="EMBL" id="CAA9244534.1"/>
    </source>
</evidence>
<evidence type="ECO:0000256" key="1">
    <source>
        <dbReference type="SAM" id="MobiDB-lite"/>
    </source>
</evidence>
<reference evidence="2" key="1">
    <citation type="submission" date="2020-02" db="EMBL/GenBank/DDBJ databases">
        <authorList>
            <person name="Meier V. D."/>
        </authorList>
    </citation>
    <scope>NUCLEOTIDE SEQUENCE</scope>
    <source>
        <strain evidence="2">AVDCRST_MAG26</strain>
    </source>
</reference>
<organism evidence="2">
    <name type="scientific">uncultured Chloroflexia bacterium</name>
    <dbReference type="NCBI Taxonomy" id="1672391"/>
    <lineage>
        <taxon>Bacteria</taxon>
        <taxon>Bacillati</taxon>
        <taxon>Chloroflexota</taxon>
        <taxon>Chloroflexia</taxon>
        <taxon>environmental samples</taxon>
    </lineage>
</organism>
<gene>
    <name evidence="2" type="ORF">AVDCRST_MAG26-1604</name>
</gene>
<feature type="region of interest" description="Disordered" evidence="1">
    <location>
        <begin position="191"/>
        <end position="211"/>
    </location>
</feature>